<gene>
    <name evidence="6" type="ORF">G7Y31_09465</name>
</gene>
<keyword evidence="3" id="KW-0804">Transcription</keyword>
<sequence>MVTREKISSAALKIVGVQGYEKLTMARVAREIGVGPSALYNHVHGKDDLLALVQDAVMAQVDTAALRAALAGELSPGTALRTWARSYRDVFALHAPLVEVIATTPISGAPATQEMYELVARVLVAAGEPQARIIPRIIALESFIYGSSYDAHAPANIFDLPSGGPVSTHTFAAARAAFVADSAVSADAPVGSASAGSGFASAGSRFASAASASAGSGPVSGPDGGGNPFADTPFRLGLEALLADID</sequence>
<dbReference type="InterPro" id="IPR009057">
    <property type="entry name" value="Homeodomain-like_sf"/>
</dbReference>
<dbReference type="InterPro" id="IPR004111">
    <property type="entry name" value="Repressor_TetR_C"/>
</dbReference>
<dbReference type="GO" id="GO:0003700">
    <property type="term" value="F:DNA-binding transcription factor activity"/>
    <property type="evidence" value="ECO:0007669"/>
    <property type="project" value="TreeGrafter"/>
</dbReference>
<dbReference type="GO" id="GO:0045892">
    <property type="term" value="P:negative regulation of DNA-templated transcription"/>
    <property type="evidence" value="ECO:0007669"/>
    <property type="project" value="InterPro"/>
</dbReference>
<dbReference type="AlphaFoldDB" id="A0A7T0KGH9"/>
<keyword evidence="7" id="KW-1185">Reference proteome</keyword>
<feature type="DNA-binding region" description="H-T-H motif" evidence="4">
    <location>
        <begin position="24"/>
        <end position="43"/>
    </location>
</feature>
<dbReference type="PANTHER" id="PTHR30055">
    <property type="entry name" value="HTH-TYPE TRANSCRIPTIONAL REGULATOR RUTR"/>
    <property type="match status" value="1"/>
</dbReference>
<dbReference type="Pfam" id="PF00440">
    <property type="entry name" value="TetR_N"/>
    <property type="match status" value="1"/>
</dbReference>
<keyword evidence="2 4" id="KW-0238">DNA-binding</keyword>
<evidence type="ECO:0000256" key="3">
    <source>
        <dbReference type="ARBA" id="ARBA00023163"/>
    </source>
</evidence>
<dbReference type="InterPro" id="IPR001647">
    <property type="entry name" value="HTH_TetR"/>
</dbReference>
<name>A0A7T0KGH9_9CORY</name>
<reference evidence="6 7" key="1">
    <citation type="submission" date="2020-11" db="EMBL/GenBank/DDBJ databases">
        <title>Corynebacterium sp. ZJ-599.</title>
        <authorList>
            <person name="Zhou J."/>
        </authorList>
    </citation>
    <scope>NUCLEOTIDE SEQUENCE [LARGE SCALE GENOMIC DNA]</scope>
    <source>
        <strain evidence="6 7">ZJ-599</strain>
    </source>
</reference>
<dbReference type="Gene3D" id="1.10.357.10">
    <property type="entry name" value="Tetracycline Repressor, domain 2"/>
    <property type="match status" value="1"/>
</dbReference>
<proteinExistence type="predicted"/>
<dbReference type="InterPro" id="IPR036271">
    <property type="entry name" value="Tet_transcr_reg_TetR-rel_C_sf"/>
</dbReference>
<evidence type="ECO:0000313" key="7">
    <source>
        <dbReference type="Proteomes" id="UP000594681"/>
    </source>
</evidence>
<dbReference type="GO" id="GO:0000976">
    <property type="term" value="F:transcription cis-regulatory region binding"/>
    <property type="evidence" value="ECO:0007669"/>
    <property type="project" value="TreeGrafter"/>
</dbReference>
<dbReference type="KEGG" id="cliz:G7Y31_09465"/>
<dbReference type="PROSITE" id="PS50977">
    <property type="entry name" value="HTH_TETR_2"/>
    <property type="match status" value="1"/>
</dbReference>
<protein>
    <submittedName>
        <fullName evidence="6">TetR/AcrR family transcriptional regulator</fullName>
    </submittedName>
</protein>
<dbReference type="Pfam" id="PF02909">
    <property type="entry name" value="TetR_C_1"/>
    <property type="match status" value="1"/>
</dbReference>
<dbReference type="EMBL" id="CP064954">
    <property type="protein sequence ID" value="QPK80393.1"/>
    <property type="molecule type" value="Genomic_DNA"/>
</dbReference>
<keyword evidence="1" id="KW-0805">Transcription regulation</keyword>
<evidence type="ECO:0000313" key="6">
    <source>
        <dbReference type="EMBL" id="QPK80393.1"/>
    </source>
</evidence>
<dbReference type="SUPFAM" id="SSF48498">
    <property type="entry name" value="Tetracyclin repressor-like, C-terminal domain"/>
    <property type="match status" value="1"/>
</dbReference>
<evidence type="ECO:0000256" key="2">
    <source>
        <dbReference type="ARBA" id="ARBA00023125"/>
    </source>
</evidence>
<evidence type="ECO:0000259" key="5">
    <source>
        <dbReference type="PROSITE" id="PS50977"/>
    </source>
</evidence>
<accession>A0A7T0KGH9</accession>
<dbReference type="PANTHER" id="PTHR30055:SF151">
    <property type="entry name" value="TRANSCRIPTIONAL REGULATORY PROTEIN"/>
    <property type="match status" value="1"/>
</dbReference>
<dbReference type="PRINTS" id="PR00455">
    <property type="entry name" value="HTHTETR"/>
</dbReference>
<evidence type="ECO:0000256" key="4">
    <source>
        <dbReference type="PROSITE-ProRule" id="PRU00335"/>
    </source>
</evidence>
<dbReference type="SUPFAM" id="SSF46689">
    <property type="entry name" value="Homeodomain-like"/>
    <property type="match status" value="1"/>
</dbReference>
<feature type="domain" description="HTH tetR-type" evidence="5">
    <location>
        <begin position="1"/>
        <end position="61"/>
    </location>
</feature>
<organism evidence="6 7">
    <name type="scientific">Corynebacterium lizhenjunii</name>
    <dbReference type="NCBI Taxonomy" id="2709394"/>
    <lineage>
        <taxon>Bacteria</taxon>
        <taxon>Bacillati</taxon>
        <taxon>Actinomycetota</taxon>
        <taxon>Actinomycetes</taxon>
        <taxon>Mycobacteriales</taxon>
        <taxon>Corynebacteriaceae</taxon>
        <taxon>Corynebacterium</taxon>
    </lineage>
</organism>
<dbReference type="Proteomes" id="UP000594681">
    <property type="component" value="Chromosome"/>
</dbReference>
<evidence type="ECO:0000256" key="1">
    <source>
        <dbReference type="ARBA" id="ARBA00023015"/>
    </source>
</evidence>
<dbReference type="InterPro" id="IPR050109">
    <property type="entry name" value="HTH-type_TetR-like_transc_reg"/>
</dbReference>